<dbReference type="PROSITE" id="PS00107">
    <property type="entry name" value="PROTEIN_KINASE_ATP"/>
    <property type="match status" value="1"/>
</dbReference>
<dbReference type="OrthoDB" id="4062651at2759"/>
<feature type="transmembrane region" description="Helical" evidence="11">
    <location>
        <begin position="264"/>
        <end position="285"/>
    </location>
</feature>
<evidence type="ECO:0000256" key="10">
    <source>
        <dbReference type="PROSITE-ProRule" id="PRU10141"/>
    </source>
</evidence>
<evidence type="ECO:0000256" key="11">
    <source>
        <dbReference type="SAM" id="Phobius"/>
    </source>
</evidence>
<feature type="binding site" evidence="10">
    <location>
        <position position="353"/>
    </location>
    <ligand>
        <name>ATP</name>
        <dbReference type="ChEBI" id="CHEBI:30616"/>
    </ligand>
</feature>
<evidence type="ECO:0000256" key="7">
    <source>
        <dbReference type="ARBA" id="ARBA00022840"/>
    </source>
</evidence>
<keyword evidence="11" id="KW-0472">Membrane</keyword>
<dbReference type="GO" id="GO:0004674">
    <property type="term" value="F:protein serine/threonine kinase activity"/>
    <property type="evidence" value="ECO:0007669"/>
    <property type="project" value="UniProtKB-KW"/>
</dbReference>
<keyword evidence="9" id="KW-0325">Glycoprotein</keyword>
<dbReference type="Proteomes" id="UP000436088">
    <property type="component" value="Unassembled WGS sequence"/>
</dbReference>
<accession>A0A6A3C1P9</accession>
<dbReference type="InterPro" id="IPR008271">
    <property type="entry name" value="Ser/Thr_kinase_AS"/>
</dbReference>
<dbReference type="GO" id="GO:0005524">
    <property type="term" value="F:ATP binding"/>
    <property type="evidence" value="ECO:0007669"/>
    <property type="project" value="UniProtKB-UniRule"/>
</dbReference>
<evidence type="ECO:0000259" key="14">
    <source>
        <dbReference type="PROSITE" id="PS51473"/>
    </source>
</evidence>
<evidence type="ECO:0000256" key="8">
    <source>
        <dbReference type="ARBA" id="ARBA00023170"/>
    </source>
</evidence>
<evidence type="ECO:0000256" key="4">
    <source>
        <dbReference type="ARBA" id="ARBA00022737"/>
    </source>
</evidence>
<dbReference type="Pfam" id="PF01657">
    <property type="entry name" value="Stress-antifung"/>
    <property type="match status" value="2"/>
</dbReference>
<dbReference type="PANTHER" id="PTHR47973">
    <property type="entry name" value="CYSTEINE-RICH RECEPTOR-LIKE PROTEIN KINASE 3"/>
    <property type="match status" value="1"/>
</dbReference>
<dbReference type="FunFam" id="1.10.510.10:FF:000336">
    <property type="entry name" value="Cysteine-rich receptor-like protein kinase 2"/>
    <property type="match status" value="1"/>
</dbReference>
<evidence type="ECO:0000259" key="13">
    <source>
        <dbReference type="PROSITE" id="PS50011"/>
    </source>
</evidence>
<evidence type="ECO:0000313" key="15">
    <source>
        <dbReference type="EMBL" id="KAE8721941.1"/>
    </source>
</evidence>
<dbReference type="FunFam" id="3.30.430.20:FF:000017">
    <property type="entry name" value="Cysteine-rich receptor-like protein kinase 2"/>
    <property type="match status" value="1"/>
</dbReference>
<keyword evidence="2" id="KW-0808">Transferase</keyword>
<reference evidence="15" key="1">
    <citation type="submission" date="2019-09" db="EMBL/GenBank/DDBJ databases">
        <title>Draft genome information of white flower Hibiscus syriacus.</title>
        <authorList>
            <person name="Kim Y.-M."/>
        </authorList>
    </citation>
    <scope>NUCLEOTIDE SEQUENCE [LARGE SCALE GENOMIC DNA]</scope>
    <source>
        <strain evidence="15">YM2019G1</strain>
    </source>
</reference>
<keyword evidence="4" id="KW-0677">Repeat</keyword>
<dbReference type="InterPro" id="IPR052059">
    <property type="entry name" value="CR_Ser/Thr_kinase"/>
</dbReference>
<dbReference type="SMART" id="SM00220">
    <property type="entry name" value="S_TKc"/>
    <property type="match status" value="1"/>
</dbReference>
<dbReference type="InterPro" id="IPR017441">
    <property type="entry name" value="Protein_kinase_ATP_BS"/>
</dbReference>
<evidence type="ECO:0000256" key="5">
    <source>
        <dbReference type="ARBA" id="ARBA00022741"/>
    </source>
</evidence>
<organism evidence="15 16">
    <name type="scientific">Hibiscus syriacus</name>
    <name type="common">Rose of Sharon</name>
    <dbReference type="NCBI Taxonomy" id="106335"/>
    <lineage>
        <taxon>Eukaryota</taxon>
        <taxon>Viridiplantae</taxon>
        <taxon>Streptophyta</taxon>
        <taxon>Embryophyta</taxon>
        <taxon>Tracheophyta</taxon>
        <taxon>Spermatophyta</taxon>
        <taxon>Magnoliopsida</taxon>
        <taxon>eudicotyledons</taxon>
        <taxon>Gunneridae</taxon>
        <taxon>Pentapetalae</taxon>
        <taxon>rosids</taxon>
        <taxon>malvids</taxon>
        <taxon>Malvales</taxon>
        <taxon>Malvaceae</taxon>
        <taxon>Malvoideae</taxon>
        <taxon>Hibiscus</taxon>
    </lineage>
</organism>
<sequence>MQAKPECITCVLTIVLLWWGSAADAELNLLNSGCSQYNVTNFRDFTGDLNSTFLRLREQLNDDSRHFATAEEASGVYAMVQCRNYLSRVDCLACFDAAVAEIRRCSAANGARVIYDGCFLRYESNNFYDQYTQEGHTMICGNKSASEPSAFAATVQDLLADLQVATPKISGYFAATEKEVVGGGNATVYGVAQCIETIAESGCRDCMQVANTDIQRCPPNTDGRAMDVGCFLRYSDSPFFADNQTIDITPFLTTPSSSSTRNGIIGGLVGGVALLLLLITLLVWFKRSAASNDLPIRGDILGATELRGPINYKYKDLSAATKKFSLQNKLGEGGFGEVFKGVLKNGKTVAIKKLAIMQSQRAKLDYESEVKLISNVHHRNLIRLLGCCNKGPELLLVYEYMKNSSLDKFLFGEGRGSLNWKQRCDIILGTARGLSYLHEEFHVCIIHRDIKSSNILLDDDFQPKIADFGLARLLPQDKSHLSTKFAGTLGYTAPEYAIHGQLSEKTDVYSYGIVVLEIVSGQRSHETTGDPDSFLLKKAWTLYENNMHHQLVEESLDGKEYEVEEAKRMVEIGLMCTQSAAALRPSMSEVVVLLKSKGSLESRPLTRPTIIDSTVGVEASTSTASSASVATLSITQISSR</sequence>
<evidence type="ECO:0000256" key="3">
    <source>
        <dbReference type="ARBA" id="ARBA00022729"/>
    </source>
</evidence>
<feature type="domain" description="Protein kinase" evidence="13">
    <location>
        <begin position="324"/>
        <end position="610"/>
    </location>
</feature>
<dbReference type="InterPro" id="IPR038408">
    <property type="entry name" value="GNK2_sf"/>
</dbReference>
<feature type="chain" id="PRO_5025392104" evidence="12">
    <location>
        <begin position="26"/>
        <end position="640"/>
    </location>
</feature>
<protein>
    <submittedName>
        <fullName evidence="15">Cysteine-rich receptor-like protein kinase 3-like</fullName>
    </submittedName>
</protein>
<dbReference type="FunFam" id="3.30.200.20:FF:000177">
    <property type="entry name" value="Cysteine-rich receptor-like protein kinase 2"/>
    <property type="match status" value="1"/>
</dbReference>
<dbReference type="InterPro" id="IPR002902">
    <property type="entry name" value="GNK2"/>
</dbReference>
<dbReference type="EMBL" id="VEPZ02000586">
    <property type="protein sequence ID" value="KAE8721941.1"/>
    <property type="molecule type" value="Genomic_DNA"/>
</dbReference>
<keyword evidence="3 12" id="KW-0732">Signal</keyword>
<dbReference type="CDD" id="cd14066">
    <property type="entry name" value="STKc_IRAK"/>
    <property type="match status" value="1"/>
</dbReference>
<dbReference type="PROSITE" id="PS50011">
    <property type="entry name" value="PROTEIN_KINASE_DOM"/>
    <property type="match status" value="1"/>
</dbReference>
<dbReference type="Gene3D" id="1.10.510.10">
    <property type="entry name" value="Transferase(Phosphotransferase) domain 1"/>
    <property type="match status" value="1"/>
</dbReference>
<keyword evidence="5 10" id="KW-0547">Nucleotide-binding</keyword>
<dbReference type="SUPFAM" id="SSF56112">
    <property type="entry name" value="Protein kinase-like (PK-like)"/>
    <property type="match status" value="1"/>
</dbReference>
<dbReference type="CDD" id="cd23509">
    <property type="entry name" value="Gnk2-like"/>
    <property type="match status" value="2"/>
</dbReference>
<gene>
    <name evidence="15" type="ORF">F3Y22_tig00014773pilonHSYRG00037</name>
</gene>
<dbReference type="Gene3D" id="3.30.200.20">
    <property type="entry name" value="Phosphorylase Kinase, domain 1"/>
    <property type="match status" value="1"/>
</dbReference>
<dbReference type="PROSITE" id="PS00108">
    <property type="entry name" value="PROTEIN_KINASE_ST"/>
    <property type="match status" value="1"/>
</dbReference>
<keyword evidence="1" id="KW-0723">Serine/threonine-protein kinase</keyword>
<dbReference type="InterPro" id="IPR001245">
    <property type="entry name" value="Ser-Thr/Tyr_kinase_cat_dom"/>
</dbReference>
<dbReference type="PROSITE" id="PS51473">
    <property type="entry name" value="GNK2"/>
    <property type="match status" value="2"/>
</dbReference>
<comment type="caution">
    <text evidence="15">The sequence shown here is derived from an EMBL/GenBank/DDBJ whole genome shotgun (WGS) entry which is preliminary data.</text>
</comment>
<keyword evidence="11" id="KW-0812">Transmembrane</keyword>
<dbReference type="InterPro" id="IPR000719">
    <property type="entry name" value="Prot_kinase_dom"/>
</dbReference>
<dbReference type="Pfam" id="PF07714">
    <property type="entry name" value="PK_Tyr_Ser-Thr"/>
    <property type="match status" value="1"/>
</dbReference>
<dbReference type="AlphaFoldDB" id="A0A6A3C1P9"/>
<dbReference type="InterPro" id="IPR011009">
    <property type="entry name" value="Kinase-like_dom_sf"/>
</dbReference>
<evidence type="ECO:0000256" key="1">
    <source>
        <dbReference type="ARBA" id="ARBA00022527"/>
    </source>
</evidence>
<evidence type="ECO:0000313" key="16">
    <source>
        <dbReference type="Proteomes" id="UP000436088"/>
    </source>
</evidence>
<evidence type="ECO:0000256" key="6">
    <source>
        <dbReference type="ARBA" id="ARBA00022777"/>
    </source>
</evidence>
<evidence type="ECO:0000256" key="12">
    <source>
        <dbReference type="SAM" id="SignalP"/>
    </source>
</evidence>
<name>A0A6A3C1P9_HIBSY</name>
<keyword evidence="8" id="KW-0675">Receptor</keyword>
<evidence type="ECO:0000256" key="9">
    <source>
        <dbReference type="ARBA" id="ARBA00023180"/>
    </source>
</evidence>
<dbReference type="Gene3D" id="3.30.430.20">
    <property type="entry name" value="Gnk2 domain, C-X8-C-X2-C motif"/>
    <property type="match status" value="2"/>
</dbReference>
<feature type="domain" description="Gnk2-homologous" evidence="14">
    <location>
        <begin position="133"/>
        <end position="239"/>
    </location>
</feature>
<evidence type="ECO:0000256" key="2">
    <source>
        <dbReference type="ARBA" id="ARBA00022679"/>
    </source>
</evidence>
<keyword evidence="6" id="KW-0418">Kinase</keyword>
<keyword evidence="7 10" id="KW-0067">ATP-binding</keyword>
<dbReference type="FunFam" id="3.30.430.20:FF:000014">
    <property type="entry name" value="Cysteine-rich receptor-like protein kinase 2"/>
    <property type="match status" value="1"/>
</dbReference>
<proteinExistence type="predicted"/>
<keyword evidence="16" id="KW-1185">Reference proteome</keyword>
<feature type="domain" description="Gnk2-homologous" evidence="14">
    <location>
        <begin position="27"/>
        <end position="127"/>
    </location>
</feature>
<keyword evidence="11" id="KW-1133">Transmembrane helix</keyword>
<feature type="signal peptide" evidence="12">
    <location>
        <begin position="1"/>
        <end position="25"/>
    </location>
</feature>